<dbReference type="AlphaFoldDB" id="A0A837KZ70"/>
<proteinExistence type="predicted"/>
<dbReference type="RefSeq" id="WP_001247532.1">
    <property type="nucleotide sequence ID" value="NZ_LBKL01000064.1"/>
</dbReference>
<evidence type="ECO:0000313" key="1">
    <source>
        <dbReference type="EMBL" id="KLL39047.1"/>
    </source>
</evidence>
<organism evidence="1 2">
    <name type="scientific">Streptococcus agalactiae</name>
    <dbReference type="NCBI Taxonomy" id="1311"/>
    <lineage>
        <taxon>Bacteria</taxon>
        <taxon>Bacillati</taxon>
        <taxon>Bacillota</taxon>
        <taxon>Bacilli</taxon>
        <taxon>Lactobacillales</taxon>
        <taxon>Streptococcaceae</taxon>
        <taxon>Streptococcus</taxon>
    </lineage>
</organism>
<accession>A0A837KZ70</accession>
<gene>
    <name evidence="1" type="ORF">WA04_05445</name>
</gene>
<dbReference type="Proteomes" id="UP000035346">
    <property type="component" value="Unassembled WGS sequence"/>
</dbReference>
<name>A0A837KZ70_STRAG</name>
<sequence>MRPKHYPYTQKRPLPSEERIENYKFAVNELDALETMASDDLKAKIKEVKNYHLSHLMPWDFDFVQDEQKQEQLERIEIRETPKQKEIIALEKGDVA</sequence>
<reference evidence="1 2" key="1">
    <citation type="journal article" date="2015" name="PLoS ONE">
        <title>Genomic analysis reveals the molecular basis for capsule loss in the group B streptococcus population.</title>
        <authorList>
            <consortium name="DEVANI Consortium"/>
            <person name="Rosini R."/>
            <person name="Campisi E."/>
            <person name="De Chiara M."/>
            <person name="Tettelin H."/>
            <person name="Rinaudo D."/>
            <person name="Toniolo C."/>
            <person name="Metruccio M."/>
            <person name="Guidotti S."/>
            <person name="Sorensen U.B."/>
            <person name="Kilian M."/>
            <person name="Ramirez M."/>
            <person name="Janulczyk R."/>
            <person name="Donati C."/>
            <person name="Grandi G."/>
            <person name="Margarit I."/>
        </authorList>
    </citation>
    <scope>NUCLEOTIDE SEQUENCE [LARGE SCALE GENOMIC DNA]</scope>
    <source>
        <strain evidence="1 2">DK-B-USS-215</strain>
    </source>
</reference>
<dbReference type="EMBL" id="LBKL01000064">
    <property type="protein sequence ID" value="KLL39047.1"/>
    <property type="molecule type" value="Genomic_DNA"/>
</dbReference>
<evidence type="ECO:0000313" key="2">
    <source>
        <dbReference type="Proteomes" id="UP000035346"/>
    </source>
</evidence>
<comment type="caution">
    <text evidence="1">The sequence shown here is derived from an EMBL/GenBank/DDBJ whole genome shotgun (WGS) entry which is preliminary data.</text>
</comment>
<protein>
    <submittedName>
        <fullName evidence="1">Uncharacterized protein</fullName>
    </submittedName>
</protein>